<organism evidence="1 2">
    <name type="scientific">Candidatus Desulfatifera sulfidica</name>
    <dbReference type="NCBI Taxonomy" id="2841691"/>
    <lineage>
        <taxon>Bacteria</taxon>
        <taxon>Pseudomonadati</taxon>
        <taxon>Thermodesulfobacteriota</taxon>
        <taxon>Desulfobulbia</taxon>
        <taxon>Desulfobulbales</taxon>
        <taxon>Desulfobulbaceae</taxon>
        <taxon>Candidatus Desulfatifera</taxon>
    </lineage>
</organism>
<dbReference type="Proteomes" id="UP000599024">
    <property type="component" value="Unassembled WGS sequence"/>
</dbReference>
<name>A0A8J6TA26_9BACT</name>
<evidence type="ECO:0000313" key="1">
    <source>
        <dbReference type="EMBL" id="MBC8208223.1"/>
    </source>
</evidence>
<comment type="caution">
    <text evidence="1">The sequence shown here is derived from an EMBL/GenBank/DDBJ whole genome shotgun (WGS) entry which is preliminary data.</text>
</comment>
<protein>
    <submittedName>
        <fullName evidence="1">Acetyltransferase</fullName>
    </submittedName>
</protein>
<reference evidence="1 2" key="1">
    <citation type="submission" date="2020-08" db="EMBL/GenBank/DDBJ databases">
        <title>Bridging the membrane lipid divide: bacteria of the FCB group superphylum have the potential to synthesize archaeal ether lipids.</title>
        <authorList>
            <person name="Villanueva L."/>
            <person name="Von Meijenfeldt F.A.B."/>
            <person name="Westbye A.B."/>
            <person name="Yadav S."/>
            <person name="Hopmans E.C."/>
            <person name="Dutilh B.E."/>
            <person name="Sinninghe Damste J.S."/>
        </authorList>
    </citation>
    <scope>NUCLEOTIDE SEQUENCE [LARGE SCALE GENOMIC DNA]</scope>
    <source>
        <strain evidence="1">NIOZ-UU81</strain>
    </source>
</reference>
<accession>A0A8J6TA26</accession>
<proteinExistence type="predicted"/>
<dbReference type="AlphaFoldDB" id="A0A8J6TA26"/>
<dbReference type="SUPFAM" id="SSF64182">
    <property type="entry name" value="DHH phosphoesterases"/>
    <property type="match status" value="1"/>
</dbReference>
<dbReference type="InterPro" id="IPR038763">
    <property type="entry name" value="DHH_sf"/>
</dbReference>
<dbReference type="EMBL" id="JACNLK010000031">
    <property type="protein sequence ID" value="MBC8208223.1"/>
    <property type="molecule type" value="Genomic_DNA"/>
</dbReference>
<evidence type="ECO:0000313" key="2">
    <source>
        <dbReference type="Proteomes" id="UP000599024"/>
    </source>
</evidence>
<sequence>MDYDIFNGDADGICALHQLRLQEPRPEATMITGVKRDINLLNQIKDSSPNRLTVLDISLDRNRNSLEEQLLAGAKVLYIDHHFAGEIPDHANLTTHIDPAAEICTSLIVDQLVDGRFRAWAVAAAFGDNLHDAARAAASGLNLSQNQLNQLRELGELLNYNGYGATLSDLYFHPAALYQALQPYEDPFDFLNSAPELQTLRQGYQEDMLLAAKQEETTLPTIGRIYHFPDAPWARRVAGVFSNLKAREKKDLAHALVTANPDQTLRISVRAPLNKRENADTLCRAFPTGGGRSAAAGINNLPPELLNKFLISFEHTFARS</sequence>
<gene>
    <name evidence="1" type="ORF">H8E79_03520</name>
</gene>